<proteinExistence type="predicted"/>
<evidence type="ECO:0000313" key="1">
    <source>
        <dbReference type="EMBL" id="KAI3738325.1"/>
    </source>
</evidence>
<keyword evidence="2" id="KW-1185">Reference proteome</keyword>
<dbReference type="Proteomes" id="UP001055811">
    <property type="component" value="Linkage Group LG05"/>
</dbReference>
<sequence>MACMKLGTKTDAFRREGHTWLCTTELPSDVTIQIGEMSFHLHKFPLITRSGLLAKLIGDCSNEDEHVCIVHLDEIPGGSKSLELIIRFCYDVKIELTPHNVITLRCASECLEMTDEFGENNLITLTETFLTEVFATWADTMKALESCEEVLPDAEDLFLVSRCINSLATKASMGVNNHGILPTSIVWNGITTSNPETDDWWQKDASLLSFHLYKRVIKAISSQGMKPETIAGSLMSYIKKYIPLINRKSSLIFNDANNFKTFSSYESDQRNLFEDIVELLPNEKGIVSTKFLLKLLRTAMILHVNPSCQENLEKRVGAQLDSVVLEDILIPNQGFNTVETLYDIDCFQRIVDYFLSIDYGPNAVCSPCILSEGPECGHSGPRSLASITSVANLVDMFLADVAADVNLKVPKFKSLATSVPDYARPFSDGIYRAIDIYFKGHPWLMDTEREQMCRLMNVQKLSLEASTHASQNERLPLRVIVQVLFFEQLRLRTSLAGWFYVSENLENTRDFGCLRNDDGEVACSQERDGRMEEGEMRERVIELERECETMKYEIRKTVKTKRIWDFFCKRKINVI</sequence>
<reference evidence="1 2" key="2">
    <citation type="journal article" date="2022" name="Mol. Ecol. Resour.">
        <title>The genomes of chicory, endive, great burdock and yacon provide insights into Asteraceae paleo-polyploidization history and plant inulin production.</title>
        <authorList>
            <person name="Fan W."/>
            <person name="Wang S."/>
            <person name="Wang H."/>
            <person name="Wang A."/>
            <person name="Jiang F."/>
            <person name="Liu H."/>
            <person name="Zhao H."/>
            <person name="Xu D."/>
            <person name="Zhang Y."/>
        </authorList>
    </citation>
    <scope>NUCLEOTIDE SEQUENCE [LARGE SCALE GENOMIC DNA]</scope>
    <source>
        <strain evidence="2">cv. Punajuju</strain>
        <tissue evidence="1">Leaves</tissue>
    </source>
</reference>
<dbReference type="EMBL" id="CM042013">
    <property type="protein sequence ID" value="KAI3738325.1"/>
    <property type="molecule type" value="Genomic_DNA"/>
</dbReference>
<reference evidence="2" key="1">
    <citation type="journal article" date="2022" name="Mol. Ecol. Resour.">
        <title>The genomes of chicory, endive, great burdock and yacon provide insights into Asteraceae palaeo-polyploidization history and plant inulin production.</title>
        <authorList>
            <person name="Fan W."/>
            <person name="Wang S."/>
            <person name="Wang H."/>
            <person name="Wang A."/>
            <person name="Jiang F."/>
            <person name="Liu H."/>
            <person name="Zhao H."/>
            <person name="Xu D."/>
            <person name="Zhang Y."/>
        </authorList>
    </citation>
    <scope>NUCLEOTIDE SEQUENCE [LARGE SCALE GENOMIC DNA]</scope>
    <source>
        <strain evidence="2">cv. Punajuju</strain>
    </source>
</reference>
<gene>
    <name evidence="1" type="ORF">L2E82_28353</name>
</gene>
<evidence type="ECO:0000313" key="2">
    <source>
        <dbReference type="Proteomes" id="UP001055811"/>
    </source>
</evidence>
<organism evidence="1 2">
    <name type="scientific">Cichorium intybus</name>
    <name type="common">Chicory</name>
    <dbReference type="NCBI Taxonomy" id="13427"/>
    <lineage>
        <taxon>Eukaryota</taxon>
        <taxon>Viridiplantae</taxon>
        <taxon>Streptophyta</taxon>
        <taxon>Embryophyta</taxon>
        <taxon>Tracheophyta</taxon>
        <taxon>Spermatophyta</taxon>
        <taxon>Magnoliopsida</taxon>
        <taxon>eudicotyledons</taxon>
        <taxon>Gunneridae</taxon>
        <taxon>Pentapetalae</taxon>
        <taxon>asterids</taxon>
        <taxon>campanulids</taxon>
        <taxon>Asterales</taxon>
        <taxon>Asteraceae</taxon>
        <taxon>Cichorioideae</taxon>
        <taxon>Cichorieae</taxon>
        <taxon>Cichoriinae</taxon>
        <taxon>Cichorium</taxon>
    </lineage>
</organism>
<comment type="caution">
    <text evidence="1">The sequence shown here is derived from an EMBL/GenBank/DDBJ whole genome shotgun (WGS) entry which is preliminary data.</text>
</comment>
<protein>
    <submittedName>
        <fullName evidence="1">Uncharacterized protein</fullName>
    </submittedName>
</protein>
<accession>A0ACB9CVP7</accession>
<name>A0ACB9CVP7_CICIN</name>